<dbReference type="Proteomes" id="UP000256629">
    <property type="component" value="Unassembled WGS sequence"/>
</dbReference>
<organism evidence="1 2">
    <name type="scientific">Seonamhaeicola aphaedonensis</name>
    <dbReference type="NCBI Taxonomy" id="1461338"/>
    <lineage>
        <taxon>Bacteria</taxon>
        <taxon>Pseudomonadati</taxon>
        <taxon>Bacteroidota</taxon>
        <taxon>Flavobacteriia</taxon>
        <taxon>Flavobacteriales</taxon>
        <taxon>Flavobacteriaceae</taxon>
    </lineage>
</organism>
<dbReference type="EMBL" id="QRDX01000006">
    <property type="protein sequence ID" value="RED47631.1"/>
    <property type="molecule type" value="Genomic_DNA"/>
</dbReference>
<gene>
    <name evidence="1" type="ORF">DFQ02_106260</name>
</gene>
<sequence length="154" mass="18108">MKTLLILISFLFLTNSNVMHQDRILKLDENGNIIGLPKEFSPAKFDLNKKILRINDKEIIFPKCLNYYFEEHKNPQLNLSASWYHSKEIMPYYLNFKISDKSVNYGYTILVDLETLELIYVNKSITKGNTTYNPEIELEEKCLTEYKSGIRTLN</sequence>
<protein>
    <recommendedName>
        <fullName evidence="3">WG repeat protein</fullName>
    </recommendedName>
</protein>
<evidence type="ECO:0008006" key="3">
    <source>
        <dbReference type="Google" id="ProtNLM"/>
    </source>
</evidence>
<accession>A0A3D9HEF4</accession>
<dbReference type="AlphaFoldDB" id="A0A3D9HEF4"/>
<evidence type="ECO:0000313" key="1">
    <source>
        <dbReference type="EMBL" id="RED47631.1"/>
    </source>
</evidence>
<dbReference type="RefSeq" id="WP_147297768.1">
    <property type="nucleotide sequence ID" value="NZ_QRDX01000006.1"/>
</dbReference>
<dbReference type="OrthoDB" id="1438348at2"/>
<name>A0A3D9HEF4_9FLAO</name>
<keyword evidence="2" id="KW-1185">Reference proteome</keyword>
<comment type="caution">
    <text evidence="1">The sequence shown here is derived from an EMBL/GenBank/DDBJ whole genome shotgun (WGS) entry which is preliminary data.</text>
</comment>
<evidence type="ECO:0000313" key="2">
    <source>
        <dbReference type="Proteomes" id="UP000256629"/>
    </source>
</evidence>
<reference evidence="1 2" key="1">
    <citation type="submission" date="2018-07" db="EMBL/GenBank/DDBJ databases">
        <title>Genomic Encyclopedia of Type Strains, Phase III (KMG-III): the genomes of soil and plant-associated and newly described type strains.</title>
        <authorList>
            <person name="Whitman W."/>
        </authorList>
    </citation>
    <scope>NUCLEOTIDE SEQUENCE [LARGE SCALE GENOMIC DNA]</scope>
    <source>
        <strain evidence="1 2">CECT 8487</strain>
    </source>
</reference>
<proteinExistence type="predicted"/>